<gene>
    <name evidence="13" type="ORF">AKJ64_04070</name>
</gene>
<feature type="transmembrane region" description="Helical" evidence="11">
    <location>
        <begin position="7"/>
        <end position="29"/>
    </location>
</feature>
<keyword evidence="6 10" id="KW-0862">Zinc</keyword>
<evidence type="ECO:0000256" key="2">
    <source>
        <dbReference type="ARBA" id="ARBA00022670"/>
    </source>
</evidence>
<evidence type="ECO:0000256" key="9">
    <source>
        <dbReference type="ARBA" id="ARBA00023136"/>
    </source>
</evidence>
<evidence type="ECO:0000256" key="4">
    <source>
        <dbReference type="ARBA" id="ARBA00022723"/>
    </source>
</evidence>
<keyword evidence="7 11" id="KW-1133">Transmembrane helix</keyword>
<feature type="domain" description="Peptidase M48" evidence="12">
    <location>
        <begin position="71"/>
        <end position="163"/>
    </location>
</feature>
<evidence type="ECO:0000256" key="5">
    <source>
        <dbReference type="ARBA" id="ARBA00022801"/>
    </source>
</evidence>
<comment type="cofactor">
    <cofactor evidence="10">
        <name>Zn(2+)</name>
        <dbReference type="ChEBI" id="CHEBI:29105"/>
    </cofactor>
    <text evidence="10">Binds 1 zinc ion per subunit.</text>
</comment>
<dbReference type="Proteomes" id="UP000070373">
    <property type="component" value="Unassembled WGS sequence"/>
</dbReference>
<dbReference type="Gene3D" id="3.30.2010.10">
    <property type="entry name" value="Metalloproteases ('zincins'), catalytic domain"/>
    <property type="match status" value="1"/>
</dbReference>
<evidence type="ECO:0000256" key="8">
    <source>
        <dbReference type="ARBA" id="ARBA00023049"/>
    </source>
</evidence>
<feature type="transmembrane region" description="Helical" evidence="11">
    <location>
        <begin position="35"/>
        <end position="54"/>
    </location>
</feature>
<dbReference type="Pfam" id="PF01435">
    <property type="entry name" value="Peptidase_M48"/>
    <property type="match status" value="1"/>
</dbReference>
<keyword evidence="8 10" id="KW-0482">Metalloprotease</keyword>
<accession>A0A133UD00</accession>
<dbReference type="EMBL" id="LHXN01000081">
    <property type="protein sequence ID" value="KXA92082.1"/>
    <property type="molecule type" value="Genomic_DNA"/>
</dbReference>
<keyword evidence="14" id="KW-1185">Reference proteome</keyword>
<evidence type="ECO:0000256" key="3">
    <source>
        <dbReference type="ARBA" id="ARBA00022692"/>
    </source>
</evidence>
<keyword evidence="5 10" id="KW-0378">Hydrolase</keyword>
<organism evidence="13 14">
    <name type="scientific">candidate division MSBL1 archaeon SCGC-AAA259E17</name>
    <dbReference type="NCBI Taxonomy" id="1698263"/>
    <lineage>
        <taxon>Archaea</taxon>
        <taxon>Methanobacteriati</taxon>
        <taxon>Methanobacteriota</taxon>
        <taxon>candidate division MSBL1</taxon>
    </lineage>
</organism>
<comment type="similarity">
    <text evidence="10">Belongs to the peptidase M48 family.</text>
</comment>
<dbReference type="GO" id="GO:0046872">
    <property type="term" value="F:metal ion binding"/>
    <property type="evidence" value="ECO:0007669"/>
    <property type="project" value="UniProtKB-KW"/>
</dbReference>
<reference evidence="13 14" key="1">
    <citation type="journal article" date="2016" name="Sci. Rep.">
        <title>Metabolic traits of an uncultured archaeal lineage -MSBL1- from brine pools of the Red Sea.</title>
        <authorList>
            <person name="Mwirichia R."/>
            <person name="Alam I."/>
            <person name="Rashid M."/>
            <person name="Vinu M."/>
            <person name="Ba-Alawi W."/>
            <person name="Anthony Kamau A."/>
            <person name="Kamanda Ngugi D."/>
            <person name="Goker M."/>
            <person name="Klenk H.P."/>
            <person name="Bajic V."/>
            <person name="Stingl U."/>
        </authorList>
    </citation>
    <scope>NUCLEOTIDE SEQUENCE [LARGE SCALE GENOMIC DNA]</scope>
    <source>
        <strain evidence="13">SCGC-AAA259E17</strain>
    </source>
</reference>
<evidence type="ECO:0000313" key="13">
    <source>
        <dbReference type="EMBL" id="KXA92082.1"/>
    </source>
</evidence>
<keyword evidence="3 11" id="KW-0812">Transmembrane</keyword>
<evidence type="ECO:0000313" key="14">
    <source>
        <dbReference type="Proteomes" id="UP000070373"/>
    </source>
</evidence>
<dbReference type="PANTHER" id="PTHR43221:SF2">
    <property type="entry name" value="PROTEASE HTPX HOMOLOG"/>
    <property type="match status" value="1"/>
</dbReference>
<dbReference type="PANTHER" id="PTHR43221">
    <property type="entry name" value="PROTEASE HTPX"/>
    <property type="match status" value="1"/>
</dbReference>
<evidence type="ECO:0000256" key="11">
    <source>
        <dbReference type="SAM" id="Phobius"/>
    </source>
</evidence>
<dbReference type="InterPro" id="IPR050083">
    <property type="entry name" value="HtpX_protease"/>
</dbReference>
<keyword evidence="1" id="KW-1003">Cell membrane</keyword>
<evidence type="ECO:0000256" key="1">
    <source>
        <dbReference type="ARBA" id="ARBA00022475"/>
    </source>
</evidence>
<keyword evidence="9 11" id="KW-0472">Membrane</keyword>
<protein>
    <recommendedName>
        <fullName evidence="12">Peptidase M48 domain-containing protein</fullName>
    </recommendedName>
</protein>
<evidence type="ECO:0000256" key="6">
    <source>
        <dbReference type="ARBA" id="ARBA00022833"/>
    </source>
</evidence>
<keyword evidence="4" id="KW-0479">Metal-binding</keyword>
<dbReference type="GO" id="GO:0004222">
    <property type="term" value="F:metalloendopeptidase activity"/>
    <property type="evidence" value="ECO:0007669"/>
    <property type="project" value="InterPro"/>
</dbReference>
<dbReference type="AlphaFoldDB" id="A0A133UD00"/>
<proteinExistence type="inferred from homology"/>
<comment type="caution">
    <text evidence="13">The sequence shown here is derived from an EMBL/GenBank/DDBJ whole genome shotgun (WGS) entry which is preliminary data.</text>
</comment>
<dbReference type="InterPro" id="IPR001915">
    <property type="entry name" value="Peptidase_M48"/>
</dbReference>
<evidence type="ECO:0000259" key="12">
    <source>
        <dbReference type="Pfam" id="PF01435"/>
    </source>
</evidence>
<sequence>MGNRIRTFGLLLFLTFLLMGIGYLLGWWLGIPVTYTVTGAFFLAMLLNFTTYWYSHKWVLKMHGAKIVDSSEEPELHRMVERLADSAGLPKPKIAITDDDTPNAFATGRSPSNSVVAVTEGARDLLSKEELEGVLAHEMAHIKNRDMLVNTMAAMIAGAIAYISIAGRFSIFFGGGQRRG</sequence>
<dbReference type="GO" id="GO:0006508">
    <property type="term" value="P:proteolysis"/>
    <property type="evidence" value="ECO:0007669"/>
    <property type="project" value="UniProtKB-KW"/>
</dbReference>
<keyword evidence="2 10" id="KW-0645">Protease</keyword>
<name>A0A133UD00_9EURY</name>
<feature type="non-terminal residue" evidence="13">
    <location>
        <position position="180"/>
    </location>
</feature>
<evidence type="ECO:0000256" key="7">
    <source>
        <dbReference type="ARBA" id="ARBA00022989"/>
    </source>
</evidence>
<feature type="transmembrane region" description="Helical" evidence="11">
    <location>
        <begin position="147"/>
        <end position="171"/>
    </location>
</feature>
<evidence type="ECO:0000256" key="10">
    <source>
        <dbReference type="RuleBase" id="RU003983"/>
    </source>
</evidence>